<dbReference type="SMART" id="SM00228">
    <property type="entry name" value="PDZ"/>
    <property type="match status" value="2"/>
</dbReference>
<dbReference type="InterPro" id="IPR001478">
    <property type="entry name" value="PDZ"/>
</dbReference>
<dbReference type="AlphaFoldDB" id="A0AAT9GL51"/>
<feature type="domain" description="PDZ" evidence="3">
    <location>
        <begin position="199"/>
        <end position="261"/>
    </location>
</feature>
<evidence type="ECO:0000256" key="1">
    <source>
        <dbReference type="ARBA" id="ARBA00010541"/>
    </source>
</evidence>
<proteinExistence type="inferred from homology"/>
<evidence type="ECO:0000259" key="3">
    <source>
        <dbReference type="PROSITE" id="PS50106"/>
    </source>
</evidence>
<feature type="region of interest" description="Disordered" evidence="2">
    <location>
        <begin position="1"/>
        <end position="26"/>
    </location>
</feature>
<gene>
    <name evidence="4" type="ORF">KACHI17_22950</name>
</gene>
<organism evidence="4">
    <name type="scientific">Sediminibacterium sp. KACHI17</name>
    <dbReference type="NCBI Taxonomy" id="1751071"/>
    <lineage>
        <taxon>Bacteria</taxon>
        <taxon>Pseudomonadati</taxon>
        <taxon>Bacteroidota</taxon>
        <taxon>Chitinophagia</taxon>
        <taxon>Chitinophagales</taxon>
        <taxon>Chitinophagaceae</taxon>
        <taxon>Sediminibacterium</taxon>
    </lineage>
</organism>
<evidence type="ECO:0000313" key="4">
    <source>
        <dbReference type="EMBL" id="BFG71414.1"/>
    </source>
</evidence>
<dbReference type="PROSITE" id="PS50106">
    <property type="entry name" value="PDZ"/>
    <property type="match status" value="2"/>
</dbReference>
<feature type="compositionally biased region" description="Basic and acidic residues" evidence="2">
    <location>
        <begin position="11"/>
        <end position="25"/>
    </location>
</feature>
<dbReference type="SUPFAM" id="SSF50156">
    <property type="entry name" value="PDZ domain-like"/>
    <property type="match status" value="2"/>
</dbReference>
<comment type="similarity">
    <text evidence="1">Belongs to the peptidase S1C family.</text>
</comment>
<dbReference type="InterPro" id="IPR036034">
    <property type="entry name" value="PDZ_sf"/>
</dbReference>
<dbReference type="CDD" id="cd06779">
    <property type="entry name" value="cpPDZ_Deg_HtrA-like"/>
    <property type="match status" value="1"/>
</dbReference>
<sequence length="303" mass="33993">MAVSLTATAQTDRKEKSEDSKDKSTKLTIVVDGDNVIVNGKNMKDMSPEEKEKLRDMNLRIAPSIRLRSPRNGDRLFDLDEIRIKKPEGTPRAFLGVMSEKNEKGAKITAVTKESAASKAGLEKDDIITKVNDQTITDSEDLFETIRKYKPEDKVTITYLRDGQQKSVTAVLGKTMEMDLDFNFDVPFERGFNFNMPELRELDKLDWNFSRKPRLGIEIQDTEESNGVKVTEVEDETPAQKAGIQENDVITSINGKAIKSVDEIKSVLKDVKEGDLIKAGIIRSGKSQTLEIKIPKKLKTADL</sequence>
<feature type="domain" description="PDZ" evidence="3">
    <location>
        <begin position="81"/>
        <end position="161"/>
    </location>
</feature>
<protein>
    <recommendedName>
        <fullName evidence="3">PDZ domain-containing protein</fullName>
    </recommendedName>
</protein>
<accession>A0AAT9GL51</accession>
<dbReference type="PANTHER" id="PTHR22939">
    <property type="entry name" value="SERINE PROTEASE FAMILY S1C HTRA-RELATED"/>
    <property type="match status" value="1"/>
</dbReference>
<name>A0AAT9GL51_9BACT</name>
<reference evidence="4" key="1">
    <citation type="submission" date="2024-02" db="EMBL/GenBank/DDBJ databases">
        <title>Sediminibacterium planktonica sp. nov. and Sediminibacterium longus sp. nov., isolated from surface lake and river water.</title>
        <authorList>
            <person name="Watanabe K."/>
            <person name="Takemine S."/>
            <person name="Ishii Y."/>
            <person name="Ogata Y."/>
            <person name="Shindo C."/>
            <person name="Suda W."/>
        </authorList>
    </citation>
    <scope>NUCLEOTIDE SEQUENCE</scope>
    <source>
        <strain evidence="4">KACHI17</strain>
    </source>
</reference>
<dbReference type="PANTHER" id="PTHR22939:SF129">
    <property type="entry name" value="SERINE PROTEASE HTRA2, MITOCHONDRIAL"/>
    <property type="match status" value="1"/>
</dbReference>
<evidence type="ECO:0000256" key="2">
    <source>
        <dbReference type="SAM" id="MobiDB-lite"/>
    </source>
</evidence>
<dbReference type="Gene3D" id="2.30.42.10">
    <property type="match status" value="2"/>
</dbReference>
<dbReference type="EMBL" id="AP029612">
    <property type="protein sequence ID" value="BFG71414.1"/>
    <property type="molecule type" value="Genomic_DNA"/>
</dbReference>
<feature type="compositionally biased region" description="Polar residues" evidence="2">
    <location>
        <begin position="1"/>
        <end position="10"/>
    </location>
</feature>
<dbReference type="Pfam" id="PF13180">
    <property type="entry name" value="PDZ_2"/>
    <property type="match status" value="2"/>
</dbReference>